<reference evidence="1 2" key="1">
    <citation type="submission" date="2020-02" db="EMBL/GenBank/DDBJ databases">
        <authorList>
            <person name="Zheng R.K."/>
            <person name="Sun C.M."/>
        </authorList>
    </citation>
    <scope>NUCLEOTIDE SEQUENCE [LARGE SCALE GENOMIC DNA]</scope>
    <source>
        <strain evidence="2">rifampicinis</strain>
    </source>
</reference>
<organism evidence="1 2">
    <name type="scientific">Phototrophicus methaneseepsis</name>
    <dbReference type="NCBI Taxonomy" id="2710758"/>
    <lineage>
        <taxon>Bacteria</taxon>
        <taxon>Bacillati</taxon>
        <taxon>Chloroflexota</taxon>
        <taxon>Candidatus Thermofontia</taxon>
        <taxon>Phototrophicales</taxon>
        <taxon>Phototrophicaceae</taxon>
        <taxon>Phototrophicus</taxon>
    </lineage>
</organism>
<protein>
    <submittedName>
        <fullName evidence="1">Uncharacterized protein</fullName>
    </submittedName>
</protein>
<gene>
    <name evidence="1" type="ORF">G4Y79_18525</name>
</gene>
<dbReference type="Proteomes" id="UP000594468">
    <property type="component" value="Chromosome"/>
</dbReference>
<dbReference type="RefSeq" id="WP_195169738.1">
    <property type="nucleotide sequence ID" value="NZ_CP062983.1"/>
</dbReference>
<dbReference type="KEGG" id="pmet:G4Y79_18525"/>
<evidence type="ECO:0000313" key="1">
    <source>
        <dbReference type="EMBL" id="QPC81667.1"/>
    </source>
</evidence>
<name>A0A7S8E796_9CHLR</name>
<dbReference type="AlphaFoldDB" id="A0A7S8E796"/>
<dbReference type="EMBL" id="CP062983">
    <property type="protein sequence ID" value="QPC81667.1"/>
    <property type="molecule type" value="Genomic_DNA"/>
</dbReference>
<accession>A0A7S8E796</accession>
<keyword evidence="2" id="KW-1185">Reference proteome</keyword>
<evidence type="ECO:0000313" key="2">
    <source>
        <dbReference type="Proteomes" id="UP000594468"/>
    </source>
</evidence>
<proteinExistence type="predicted"/>
<sequence length="59" mass="6614">MDEDQACQGAIAQIYTLSRAVQHIQVPQGKDINDFYLIESLGIVTEWIQNIALKSLLLP</sequence>